<organism evidence="1">
    <name type="scientific">Arundo donax</name>
    <name type="common">Giant reed</name>
    <name type="synonym">Donax arundinaceus</name>
    <dbReference type="NCBI Taxonomy" id="35708"/>
    <lineage>
        <taxon>Eukaryota</taxon>
        <taxon>Viridiplantae</taxon>
        <taxon>Streptophyta</taxon>
        <taxon>Embryophyta</taxon>
        <taxon>Tracheophyta</taxon>
        <taxon>Spermatophyta</taxon>
        <taxon>Magnoliopsida</taxon>
        <taxon>Liliopsida</taxon>
        <taxon>Poales</taxon>
        <taxon>Poaceae</taxon>
        <taxon>PACMAD clade</taxon>
        <taxon>Arundinoideae</taxon>
        <taxon>Arundineae</taxon>
        <taxon>Arundo</taxon>
    </lineage>
</organism>
<name>A0A0A9AU87_ARUDO</name>
<evidence type="ECO:0000313" key="1">
    <source>
        <dbReference type="EMBL" id="JAD50617.1"/>
    </source>
</evidence>
<dbReference type="EMBL" id="GBRH01247278">
    <property type="protein sequence ID" value="JAD50617.1"/>
    <property type="molecule type" value="Transcribed_RNA"/>
</dbReference>
<sequence length="43" mass="5188">MIMNTNTMIQYAQQFAYDRVKSIFSLYILLLVTRKSNCRPWKT</sequence>
<proteinExistence type="predicted"/>
<reference evidence="1" key="2">
    <citation type="journal article" date="2015" name="Data Brief">
        <title>Shoot transcriptome of the giant reed, Arundo donax.</title>
        <authorList>
            <person name="Barrero R.A."/>
            <person name="Guerrero F.D."/>
            <person name="Moolhuijzen P."/>
            <person name="Goolsby J.A."/>
            <person name="Tidwell J."/>
            <person name="Bellgard S.E."/>
            <person name="Bellgard M.I."/>
        </authorList>
    </citation>
    <scope>NUCLEOTIDE SEQUENCE</scope>
    <source>
        <tissue evidence="1">Shoot tissue taken approximately 20 cm above the soil surface</tissue>
    </source>
</reference>
<protein>
    <submittedName>
        <fullName evidence="1">Uncharacterized protein</fullName>
    </submittedName>
</protein>
<accession>A0A0A9AU87</accession>
<dbReference type="AlphaFoldDB" id="A0A0A9AU87"/>
<reference evidence="1" key="1">
    <citation type="submission" date="2014-09" db="EMBL/GenBank/DDBJ databases">
        <authorList>
            <person name="Magalhaes I.L.F."/>
            <person name="Oliveira U."/>
            <person name="Santos F.R."/>
            <person name="Vidigal T.H.D.A."/>
            <person name="Brescovit A.D."/>
            <person name="Santos A.J."/>
        </authorList>
    </citation>
    <scope>NUCLEOTIDE SEQUENCE</scope>
    <source>
        <tissue evidence="1">Shoot tissue taken approximately 20 cm above the soil surface</tissue>
    </source>
</reference>